<evidence type="ECO:0000256" key="1">
    <source>
        <dbReference type="SAM" id="MobiDB-lite"/>
    </source>
</evidence>
<dbReference type="EMBL" id="PZZL01000012">
    <property type="protein sequence ID" value="PTM50886.1"/>
    <property type="molecule type" value="Genomic_DNA"/>
</dbReference>
<dbReference type="AlphaFoldDB" id="A0A2T4YXH4"/>
<organism evidence="2 3">
    <name type="scientific">Phreatobacter oligotrophus</name>
    <dbReference type="NCBI Taxonomy" id="1122261"/>
    <lineage>
        <taxon>Bacteria</taxon>
        <taxon>Pseudomonadati</taxon>
        <taxon>Pseudomonadota</taxon>
        <taxon>Alphaproteobacteria</taxon>
        <taxon>Hyphomicrobiales</taxon>
        <taxon>Phreatobacteraceae</taxon>
        <taxon>Phreatobacter</taxon>
    </lineage>
</organism>
<protein>
    <submittedName>
        <fullName evidence="2">Uncharacterized protein</fullName>
    </submittedName>
</protein>
<keyword evidence="3" id="KW-1185">Reference proteome</keyword>
<proteinExistence type="predicted"/>
<name>A0A2T4YXH4_9HYPH</name>
<feature type="region of interest" description="Disordered" evidence="1">
    <location>
        <begin position="1"/>
        <end position="109"/>
    </location>
</feature>
<sequence length="220" mass="23038">MIRIALRSGGMPGVSGRSPTGVAGCGARTSACAPAGDDRRVPFRGNAPARRFAESARRRGGGGSRPLTLPSPRRRGEGTTTSRPAHRRHARPSPLAVRLDRVGASTRQREERFGVGVSVTARALPADGSEHARRCRPLSPPAGRGKGEGHLSKREAAGSQGKTDNPTIPVAVNPSISRRTNRVRIRRTAAFRLCPRPNLAGSGHPEQCADAPSPAAPPAG</sequence>
<accession>A0A2T4YXH4</accession>
<comment type="caution">
    <text evidence="2">The sequence shown here is derived from an EMBL/GenBank/DDBJ whole genome shotgun (WGS) entry which is preliminary data.</text>
</comment>
<evidence type="ECO:0000313" key="3">
    <source>
        <dbReference type="Proteomes" id="UP000241808"/>
    </source>
</evidence>
<feature type="region of interest" description="Disordered" evidence="1">
    <location>
        <begin position="124"/>
        <end position="220"/>
    </location>
</feature>
<dbReference type="Proteomes" id="UP000241808">
    <property type="component" value="Unassembled WGS sequence"/>
</dbReference>
<reference evidence="2 3" key="1">
    <citation type="submission" date="2018-04" db="EMBL/GenBank/DDBJ databases">
        <title>Genomic Encyclopedia of Archaeal and Bacterial Type Strains, Phase II (KMG-II): from individual species to whole genera.</title>
        <authorList>
            <person name="Goeker M."/>
        </authorList>
    </citation>
    <scope>NUCLEOTIDE SEQUENCE [LARGE SCALE GENOMIC DNA]</scope>
    <source>
        <strain evidence="2 3">DSM 25521</strain>
    </source>
</reference>
<evidence type="ECO:0000313" key="2">
    <source>
        <dbReference type="EMBL" id="PTM50886.1"/>
    </source>
</evidence>
<gene>
    <name evidence="2" type="ORF">C8P69_11248</name>
</gene>
<feature type="compositionally biased region" description="Basic residues" evidence="1">
    <location>
        <begin position="179"/>
        <end position="189"/>
    </location>
</feature>
<feature type="compositionally biased region" description="Basic and acidic residues" evidence="1">
    <location>
        <begin position="145"/>
        <end position="156"/>
    </location>
</feature>